<evidence type="ECO:0000256" key="1">
    <source>
        <dbReference type="ARBA" id="ARBA00004141"/>
    </source>
</evidence>
<dbReference type="InterPro" id="IPR051679">
    <property type="entry name" value="DASS-Related_Transporters"/>
</dbReference>
<gene>
    <name evidence="9" type="ORF">CNF02_12710</name>
</gene>
<feature type="transmembrane region" description="Helical" evidence="7">
    <location>
        <begin position="571"/>
        <end position="591"/>
    </location>
</feature>
<sequence length="593" mass="64016">MNFDQTILSLILLALLVLLVWGRWRYDIVALGALFTASLFGLVPQAELFSGFGNPATITVVLVLIVSFGLTKSGAVEFVTDFIEPVADNPFLHISALTFLAAFLSMFMNNVGALALLMPIAIQSTKKAGRSPATVLMPLSFGSILGGLVTMIGTPPNILIANYRQQVTGESFSMFDFAPVGGGIALCGIAFMLLLGWRLVKVRVQSAGLELFKVEEYLFELKVTNESDLLGQTIKQFKQTLESNKMDLLSIIHKGDRFQNIYHYRGHELANNDLLMLQGSHADMDDFATTHKLEMVSAENARDEILHSEDSQIMEIVVTPQSTIVGRTPPEIRFNRRYGVNLLAASRSGSPHQGRLREFKFETGDVLLLHGDVDELHEGITKMGCYPLAQRHLDIKRPAKATLALGIFILAISMAASGLVSIQLALGLATVAMALLNIVPVREFYNGVDWSVVILLGAMIPVGAALETTGTATLLVDGLLSIASGLSPVVIIAFILIITMTVSDVLNNAATAILMAPIAFNIAGALELNPDAFLMAVAVGASCAFLTPIGHQNNALIMGPGGYKFSDYWRVGLPLEIVIVLVAVPLLLVCWPI</sequence>
<feature type="transmembrane region" description="Helical" evidence="7">
    <location>
        <begin position="96"/>
        <end position="122"/>
    </location>
</feature>
<dbReference type="Pfam" id="PF03600">
    <property type="entry name" value="CitMHS"/>
    <property type="match status" value="1"/>
</dbReference>
<feature type="transmembrane region" description="Helical" evidence="7">
    <location>
        <begin position="478"/>
        <end position="499"/>
    </location>
</feature>
<dbReference type="Gene3D" id="3.30.70.1450">
    <property type="entry name" value="Regulator of K+ conductance, C-terminal domain"/>
    <property type="match status" value="2"/>
</dbReference>
<keyword evidence="2" id="KW-0813">Transport</keyword>
<reference evidence="9 10" key="1">
    <citation type="submission" date="2017-08" db="EMBL/GenBank/DDBJ databases">
        <title>Fine stratification of microbial communities through a metagenomic profile of the photic zone.</title>
        <authorList>
            <person name="Haro-Moreno J.M."/>
            <person name="Lopez-Perez M."/>
            <person name="De La Torre J."/>
            <person name="Picazo A."/>
            <person name="Camacho A."/>
            <person name="Rodriguez-Valera F."/>
        </authorList>
    </citation>
    <scope>NUCLEOTIDE SEQUENCE [LARGE SCALE GENOMIC DNA]</scope>
    <source>
        <strain evidence="9">MED-G28</strain>
    </source>
</reference>
<evidence type="ECO:0000256" key="2">
    <source>
        <dbReference type="ARBA" id="ARBA00022448"/>
    </source>
</evidence>
<organism evidence="9 10">
    <name type="scientific">OM182 bacterium MED-G28</name>
    <dbReference type="NCBI Taxonomy" id="1986256"/>
    <lineage>
        <taxon>Bacteria</taxon>
        <taxon>Pseudomonadati</taxon>
        <taxon>Pseudomonadota</taxon>
        <taxon>Gammaproteobacteria</taxon>
        <taxon>OMG group</taxon>
        <taxon>OM182 clade</taxon>
    </lineage>
</organism>
<dbReference type="EMBL" id="NTJZ01000020">
    <property type="protein sequence ID" value="PDH32223.1"/>
    <property type="molecule type" value="Genomic_DNA"/>
</dbReference>
<feature type="transmembrane region" description="Helical" evidence="7">
    <location>
        <begin position="134"/>
        <end position="154"/>
    </location>
</feature>
<evidence type="ECO:0000256" key="3">
    <source>
        <dbReference type="ARBA" id="ARBA00022692"/>
    </source>
</evidence>
<dbReference type="GO" id="GO:0008324">
    <property type="term" value="F:monoatomic cation transmembrane transporter activity"/>
    <property type="evidence" value="ECO:0007669"/>
    <property type="project" value="InterPro"/>
</dbReference>
<proteinExistence type="predicted"/>
<evidence type="ECO:0000313" key="9">
    <source>
        <dbReference type="EMBL" id="PDH32223.1"/>
    </source>
</evidence>
<dbReference type="GO" id="GO:0005886">
    <property type="term" value="C:plasma membrane"/>
    <property type="evidence" value="ECO:0007669"/>
    <property type="project" value="TreeGrafter"/>
</dbReference>
<feature type="domain" description="RCK C-terminal" evidence="8">
    <location>
        <begin position="301"/>
        <end position="386"/>
    </location>
</feature>
<feature type="transmembrane region" description="Helical" evidence="7">
    <location>
        <begin position="533"/>
        <end position="551"/>
    </location>
</feature>
<dbReference type="PROSITE" id="PS51202">
    <property type="entry name" value="RCK_C"/>
    <property type="match status" value="1"/>
</dbReference>
<evidence type="ECO:0000256" key="4">
    <source>
        <dbReference type="ARBA" id="ARBA00022737"/>
    </source>
</evidence>
<dbReference type="InterPro" id="IPR004680">
    <property type="entry name" value="Cit_transptr-like_dom"/>
</dbReference>
<comment type="caution">
    <text evidence="9">The sequence shown here is derived from an EMBL/GenBank/DDBJ whole genome shotgun (WGS) entry which is preliminary data.</text>
</comment>
<evidence type="ECO:0000313" key="10">
    <source>
        <dbReference type="Proteomes" id="UP000219329"/>
    </source>
</evidence>
<dbReference type="InterPro" id="IPR006037">
    <property type="entry name" value="RCK_C"/>
</dbReference>
<dbReference type="InterPro" id="IPR036721">
    <property type="entry name" value="RCK_C_sf"/>
</dbReference>
<dbReference type="PANTHER" id="PTHR43652:SF2">
    <property type="entry name" value="BASIC AMINO ACID ANTIPORTER YFCC-RELATED"/>
    <property type="match status" value="1"/>
</dbReference>
<name>A0A2A5W7G4_9GAMM</name>
<feature type="transmembrane region" description="Helical" evidence="7">
    <location>
        <begin position="174"/>
        <end position="197"/>
    </location>
</feature>
<evidence type="ECO:0000256" key="5">
    <source>
        <dbReference type="ARBA" id="ARBA00022989"/>
    </source>
</evidence>
<dbReference type="AlphaFoldDB" id="A0A2A5W7G4"/>
<feature type="transmembrane region" description="Helical" evidence="7">
    <location>
        <begin position="505"/>
        <end position="526"/>
    </location>
</feature>
<evidence type="ECO:0000256" key="7">
    <source>
        <dbReference type="SAM" id="Phobius"/>
    </source>
</evidence>
<dbReference type="SUPFAM" id="SSF116726">
    <property type="entry name" value="TrkA C-terminal domain-like"/>
    <property type="match status" value="2"/>
</dbReference>
<keyword evidence="4" id="KW-0677">Repeat</keyword>
<dbReference type="GO" id="GO:0006813">
    <property type="term" value="P:potassium ion transport"/>
    <property type="evidence" value="ECO:0007669"/>
    <property type="project" value="InterPro"/>
</dbReference>
<feature type="transmembrane region" description="Helical" evidence="7">
    <location>
        <begin position="448"/>
        <end position="466"/>
    </location>
</feature>
<keyword evidence="3 7" id="KW-0812">Transmembrane</keyword>
<evidence type="ECO:0000259" key="8">
    <source>
        <dbReference type="PROSITE" id="PS51202"/>
    </source>
</evidence>
<feature type="transmembrane region" description="Helical" evidence="7">
    <location>
        <begin position="7"/>
        <end position="24"/>
    </location>
</feature>
<feature type="transmembrane region" description="Helical" evidence="7">
    <location>
        <begin position="30"/>
        <end position="49"/>
    </location>
</feature>
<dbReference type="Proteomes" id="UP000219329">
    <property type="component" value="Unassembled WGS sequence"/>
</dbReference>
<accession>A0A2A5W7G4</accession>
<evidence type="ECO:0000256" key="6">
    <source>
        <dbReference type="ARBA" id="ARBA00023136"/>
    </source>
</evidence>
<protein>
    <submittedName>
        <fullName evidence="9">SLC13 family permease</fullName>
    </submittedName>
</protein>
<keyword evidence="6 7" id="KW-0472">Membrane</keyword>
<comment type="subcellular location">
    <subcellularLocation>
        <location evidence="1">Membrane</location>
        <topology evidence="1">Multi-pass membrane protein</topology>
    </subcellularLocation>
</comment>
<feature type="transmembrane region" description="Helical" evidence="7">
    <location>
        <begin position="56"/>
        <end position="76"/>
    </location>
</feature>
<dbReference type="PANTHER" id="PTHR43652">
    <property type="entry name" value="BASIC AMINO ACID ANTIPORTER YFCC-RELATED"/>
    <property type="match status" value="1"/>
</dbReference>
<feature type="transmembrane region" description="Helical" evidence="7">
    <location>
        <begin position="403"/>
        <end position="436"/>
    </location>
</feature>
<keyword evidence="5 7" id="KW-1133">Transmembrane helix</keyword>